<dbReference type="AlphaFoldDB" id="A0A7H0YH68"/>
<evidence type="ECO:0000313" key="2">
    <source>
        <dbReference type="Proteomes" id="UP000516384"/>
    </source>
</evidence>
<dbReference type="Proteomes" id="UP000516384">
    <property type="component" value="Plasmid pPlas1"/>
</dbReference>
<keyword evidence="1" id="KW-0614">Plasmid</keyword>
<evidence type="ECO:0008006" key="3">
    <source>
        <dbReference type="Google" id="ProtNLM"/>
    </source>
</evidence>
<gene>
    <name evidence="1" type="ORF">IAQ67_28330</name>
</gene>
<name>A0A7H0YH68_9BACL</name>
<dbReference type="EMBL" id="CP061173">
    <property type="protein sequence ID" value="QNR70426.1"/>
    <property type="molecule type" value="Genomic_DNA"/>
</dbReference>
<organism evidence="1 2">
    <name type="scientific">Paenibacillus peoriae</name>
    <dbReference type="NCBI Taxonomy" id="59893"/>
    <lineage>
        <taxon>Bacteria</taxon>
        <taxon>Bacillati</taxon>
        <taxon>Bacillota</taxon>
        <taxon>Bacilli</taxon>
        <taxon>Bacillales</taxon>
        <taxon>Paenibacillaceae</taxon>
        <taxon>Paenibacillus</taxon>
    </lineage>
</organism>
<evidence type="ECO:0000313" key="1">
    <source>
        <dbReference type="EMBL" id="QNR70426.1"/>
    </source>
</evidence>
<dbReference type="RefSeq" id="WP_190299733.1">
    <property type="nucleotide sequence ID" value="NZ_CP061173.1"/>
</dbReference>
<sequence length="354" mass="38397">MSHANNKNKKMLIKGAGKFMAKIPGCDELITLGTMNNMRLDIQLDMQDVEGGDSSVALDTILRKKTIDITAEDAKFDLNMFRLVLGSKLREGVNGSAYKMVGETVTLPSTAPFTVALSEKSVGTPAATAFLNNQAGQQLTITHDAGANTVEIVGGVTGGETVYISYAVATSADKDGYVWVIEEKHVVEGGQITLGFGTTLFAEDGNKTKHISIRGLKSNKLLKQVATGTPGEHEYKVDPTTGVVTFNTHMEKADIYVNYKRSEVVDVLDISTKDFPLTVSVVHDGLFNQTDESIQGFQTELYTCRVKSNFTLDAQRQQASTHSVTLTVIDSERADGKLGTIKRYEVPNTNTVDC</sequence>
<reference evidence="1 2" key="1">
    <citation type="submission" date="2020-09" db="EMBL/GenBank/DDBJ databases">
        <title>Characterization of Paenibacillus peoriae strain ZF390 with broad-spectrum antimicrobial activity as a potential biocontrol agent.</title>
        <authorList>
            <person name="Li L."/>
            <person name="Zhao Y."/>
            <person name="Li B."/>
            <person name="Xie X."/>
        </authorList>
    </citation>
    <scope>NUCLEOTIDE SEQUENCE [LARGE SCALE GENOMIC DNA]</scope>
    <source>
        <strain evidence="1 2">ZF390</strain>
        <plasmid evidence="1 2">pPlas1</plasmid>
    </source>
</reference>
<protein>
    <recommendedName>
        <fullName evidence="3">Phage tail protein</fullName>
    </recommendedName>
</protein>
<accession>A0A7H0YH68</accession>
<geneLocation type="plasmid" evidence="1 2">
    <name>pPlas1</name>
</geneLocation>
<proteinExistence type="predicted"/>